<feature type="domain" description="Rhodanese" evidence="1">
    <location>
        <begin position="18"/>
        <end position="125"/>
    </location>
</feature>
<dbReference type="GO" id="GO:0016740">
    <property type="term" value="F:transferase activity"/>
    <property type="evidence" value="ECO:0007669"/>
    <property type="project" value="UniProtKB-KW"/>
</dbReference>
<dbReference type="SMART" id="SM00450">
    <property type="entry name" value="RHOD"/>
    <property type="match status" value="1"/>
</dbReference>
<evidence type="ECO:0000313" key="2">
    <source>
        <dbReference type="EMBL" id="TQL58608.1"/>
    </source>
</evidence>
<reference evidence="2 3" key="1">
    <citation type="submission" date="2019-06" db="EMBL/GenBank/DDBJ databases">
        <title>Sequencing the genomes of 1000 actinobacteria strains.</title>
        <authorList>
            <person name="Klenk H.-P."/>
        </authorList>
    </citation>
    <scope>NUCLEOTIDE SEQUENCE [LARGE SCALE GENOMIC DNA]</scope>
    <source>
        <strain evidence="2 3">DSM 4813</strain>
    </source>
</reference>
<name>A0A542ZE56_RARFA</name>
<dbReference type="RefSeq" id="WP_142121654.1">
    <property type="nucleotide sequence ID" value="NZ_BAAASV010000002.1"/>
</dbReference>
<accession>A0A542ZE56</accession>
<sequence length="138" mass="14504">MSYAGDLTPQEAWDFLAANPQAVLVDVRTPQEWAQIGVPVTEELGRDAAFVSWLGDGGVPNPAFVEDLKELGLEAGDERPIVFLCRSGQRSIAAALAATDAGLGPAYNILEGFEGGVDAFGNRGVGGWKTAGLAWKQS</sequence>
<dbReference type="Proteomes" id="UP000315389">
    <property type="component" value="Unassembled WGS sequence"/>
</dbReference>
<dbReference type="PROSITE" id="PS50206">
    <property type="entry name" value="RHODANESE_3"/>
    <property type="match status" value="1"/>
</dbReference>
<dbReference type="OrthoDB" id="9815890at2"/>
<dbReference type="Pfam" id="PF00581">
    <property type="entry name" value="Rhodanese"/>
    <property type="match status" value="1"/>
</dbReference>
<keyword evidence="3" id="KW-1185">Reference proteome</keyword>
<dbReference type="InterPro" id="IPR001763">
    <property type="entry name" value="Rhodanese-like_dom"/>
</dbReference>
<evidence type="ECO:0000313" key="3">
    <source>
        <dbReference type="Proteomes" id="UP000315389"/>
    </source>
</evidence>
<evidence type="ECO:0000259" key="1">
    <source>
        <dbReference type="PROSITE" id="PS50206"/>
    </source>
</evidence>
<dbReference type="Gene3D" id="3.40.250.10">
    <property type="entry name" value="Rhodanese-like domain"/>
    <property type="match status" value="1"/>
</dbReference>
<keyword evidence="2" id="KW-0808">Transferase</keyword>
<dbReference type="AlphaFoldDB" id="A0A542ZE56"/>
<dbReference type="EMBL" id="VFOS01000003">
    <property type="protein sequence ID" value="TQL58608.1"/>
    <property type="molecule type" value="Genomic_DNA"/>
</dbReference>
<dbReference type="SUPFAM" id="SSF52821">
    <property type="entry name" value="Rhodanese/Cell cycle control phosphatase"/>
    <property type="match status" value="1"/>
</dbReference>
<proteinExistence type="predicted"/>
<protein>
    <submittedName>
        <fullName evidence="2">Rhodanese-related sulfurtransferase</fullName>
    </submittedName>
</protein>
<organism evidence="2 3">
    <name type="scientific">Rarobacter faecitabidus</name>
    <dbReference type="NCBI Taxonomy" id="13243"/>
    <lineage>
        <taxon>Bacteria</taxon>
        <taxon>Bacillati</taxon>
        <taxon>Actinomycetota</taxon>
        <taxon>Actinomycetes</taxon>
        <taxon>Micrococcales</taxon>
        <taxon>Rarobacteraceae</taxon>
        <taxon>Rarobacter</taxon>
    </lineage>
</organism>
<dbReference type="InterPro" id="IPR036873">
    <property type="entry name" value="Rhodanese-like_dom_sf"/>
</dbReference>
<comment type="caution">
    <text evidence="2">The sequence shown here is derived from an EMBL/GenBank/DDBJ whole genome shotgun (WGS) entry which is preliminary data.</text>
</comment>
<gene>
    <name evidence="2" type="ORF">FB461_2026</name>
</gene>